<keyword evidence="4" id="KW-1185">Reference proteome</keyword>
<dbReference type="AlphaFoldDB" id="A0A9X2J4E4"/>
<sequence>MRITKIFDRDGQSILPYAFALLMISGILQGCGGGSSSSSDSSDTTTEDSDGSDSGDDSGGDDDSSDNSDDSSSSTDSGVWILNSGDERAPYIYESNSNEQVLVNVQSVESETVDGKEYTVVSATGIPYYTIEITQNILDALIERPKASSDFLTGSPYVSVGDIVSFGEDIGYQSNSSCGAEAGYGFWPPGPVCPENVSHVGYIPVEPEPSSETCETGLGVQGYWVNGTSIYQWGDGQSVNNTWHTLAPLAEVYDVDICGGHAANGDYHHHFYSDCLAELVGDIGDGHSPIYGYTADGYAIYGPWESETVLAESSWVARDYDDSSSDSGCGIAGERSCLLVDEYDVSQGVTTTSNTGPTTSGSYTSLSGNEFETTSGFFYEDYYWDEALTSQGGAYLDQYNGHSDDDRGYHYHLTVTVDSGGQLTPAFPFTFGPRFFGKLDDQTIVSQCSTTIGR</sequence>
<dbReference type="Proteomes" id="UP001139028">
    <property type="component" value="Unassembled WGS sequence"/>
</dbReference>
<dbReference type="PROSITE" id="PS51257">
    <property type="entry name" value="PROKAR_LIPOPROTEIN"/>
    <property type="match status" value="1"/>
</dbReference>
<reference evidence="3" key="1">
    <citation type="journal article" date="2022" name="Arch. Microbiol.">
        <title>Microbulbifer okhotskensis sp. nov., isolated from a deep bottom sediment of the Okhotsk Sea.</title>
        <authorList>
            <person name="Romanenko L."/>
            <person name="Kurilenko V."/>
            <person name="Otstavnykh N."/>
            <person name="Velansky P."/>
            <person name="Isaeva M."/>
            <person name="Mikhailov V."/>
        </authorList>
    </citation>
    <scope>NUCLEOTIDE SEQUENCE</scope>
    <source>
        <strain evidence="3">OS29</strain>
    </source>
</reference>
<organism evidence="3 4">
    <name type="scientific">Microbulbifer okhotskensis</name>
    <dbReference type="NCBI Taxonomy" id="2926617"/>
    <lineage>
        <taxon>Bacteria</taxon>
        <taxon>Pseudomonadati</taxon>
        <taxon>Pseudomonadota</taxon>
        <taxon>Gammaproteobacteria</taxon>
        <taxon>Cellvibrionales</taxon>
        <taxon>Microbulbiferaceae</taxon>
        <taxon>Microbulbifer</taxon>
    </lineage>
</organism>
<dbReference type="Pfam" id="PF14240">
    <property type="entry name" value="YHYH"/>
    <property type="match status" value="1"/>
</dbReference>
<name>A0A9X2J4E4_9GAMM</name>
<feature type="region of interest" description="Disordered" evidence="1">
    <location>
        <begin position="32"/>
        <end position="80"/>
    </location>
</feature>
<evidence type="ECO:0000313" key="4">
    <source>
        <dbReference type="Proteomes" id="UP001139028"/>
    </source>
</evidence>
<evidence type="ECO:0000259" key="2">
    <source>
        <dbReference type="Pfam" id="PF14240"/>
    </source>
</evidence>
<gene>
    <name evidence="3" type="ORF">MO867_02770</name>
</gene>
<comment type="caution">
    <text evidence="3">The sequence shown here is derived from an EMBL/GenBank/DDBJ whole genome shotgun (WGS) entry which is preliminary data.</text>
</comment>
<dbReference type="RefSeq" id="WP_252464421.1">
    <property type="nucleotide sequence ID" value="NZ_JALBWM010000006.1"/>
</dbReference>
<evidence type="ECO:0000256" key="1">
    <source>
        <dbReference type="SAM" id="MobiDB-lite"/>
    </source>
</evidence>
<evidence type="ECO:0000313" key="3">
    <source>
        <dbReference type="EMBL" id="MCO1333254.1"/>
    </source>
</evidence>
<dbReference type="EMBL" id="JALBWM010000006">
    <property type="protein sequence ID" value="MCO1333254.1"/>
    <property type="molecule type" value="Genomic_DNA"/>
</dbReference>
<feature type="compositionally biased region" description="Acidic residues" evidence="1">
    <location>
        <begin position="45"/>
        <end position="69"/>
    </location>
</feature>
<accession>A0A9X2J4E4</accession>
<protein>
    <submittedName>
        <fullName evidence="3">YHYH protein</fullName>
    </submittedName>
</protein>
<dbReference type="InterPro" id="IPR025924">
    <property type="entry name" value="YHYH_dom"/>
</dbReference>
<feature type="domain" description="YHYH" evidence="2">
    <location>
        <begin position="202"/>
        <end position="310"/>
    </location>
</feature>
<proteinExistence type="predicted"/>